<evidence type="ECO:0000256" key="1">
    <source>
        <dbReference type="ARBA" id="ARBA00022741"/>
    </source>
</evidence>
<gene>
    <name evidence="6" type="ORF">NWFMUON74_61650</name>
</gene>
<protein>
    <recommendedName>
        <fullName evidence="5">UvrD-like helicase C-terminal domain-containing protein</fullName>
    </recommendedName>
</protein>
<dbReference type="PANTHER" id="PTHR11070:SF30">
    <property type="entry name" value="F-BOX DNA HELICASE 1"/>
    <property type="match status" value="1"/>
</dbReference>
<evidence type="ECO:0000313" key="7">
    <source>
        <dbReference type="Proteomes" id="UP000516173"/>
    </source>
</evidence>
<reference evidence="6 7" key="1">
    <citation type="submission" date="2020-08" db="EMBL/GenBank/DDBJ databases">
        <title>Genome Sequencing of Nocardia wallacei strain FMUON74 and assembly.</title>
        <authorList>
            <person name="Toyokawa M."/>
            <person name="Uesaka K."/>
        </authorList>
    </citation>
    <scope>NUCLEOTIDE SEQUENCE [LARGE SCALE GENOMIC DNA]</scope>
    <source>
        <strain evidence="6 7">FMUON74</strain>
    </source>
</reference>
<dbReference type="GO" id="GO:0031297">
    <property type="term" value="P:replication fork processing"/>
    <property type="evidence" value="ECO:0007669"/>
    <property type="project" value="TreeGrafter"/>
</dbReference>
<dbReference type="Proteomes" id="UP000516173">
    <property type="component" value="Chromosome"/>
</dbReference>
<dbReference type="GO" id="GO:0003677">
    <property type="term" value="F:DNA binding"/>
    <property type="evidence" value="ECO:0007669"/>
    <property type="project" value="InterPro"/>
</dbReference>
<accession>A0A7G1KW37</accession>
<evidence type="ECO:0000256" key="2">
    <source>
        <dbReference type="ARBA" id="ARBA00022801"/>
    </source>
</evidence>
<feature type="domain" description="UvrD-like helicase C-terminal" evidence="5">
    <location>
        <begin position="184"/>
        <end position="248"/>
    </location>
</feature>
<evidence type="ECO:0000313" key="6">
    <source>
        <dbReference type="EMBL" id="BCK58393.1"/>
    </source>
</evidence>
<dbReference type="Gene3D" id="3.40.50.300">
    <property type="entry name" value="P-loop containing nucleotide triphosphate hydrolases"/>
    <property type="match status" value="1"/>
</dbReference>
<dbReference type="PANTHER" id="PTHR11070">
    <property type="entry name" value="UVRD / RECB / PCRA DNA HELICASE FAMILY MEMBER"/>
    <property type="match status" value="1"/>
</dbReference>
<dbReference type="GO" id="GO:0043138">
    <property type="term" value="F:3'-5' DNA helicase activity"/>
    <property type="evidence" value="ECO:0007669"/>
    <property type="project" value="TreeGrafter"/>
</dbReference>
<dbReference type="Pfam" id="PF13361">
    <property type="entry name" value="UvrD_C"/>
    <property type="match status" value="1"/>
</dbReference>
<dbReference type="InterPro" id="IPR014017">
    <property type="entry name" value="DNA_helicase_UvrD-like_C"/>
</dbReference>
<dbReference type="GO" id="GO:0016787">
    <property type="term" value="F:hydrolase activity"/>
    <property type="evidence" value="ECO:0007669"/>
    <property type="project" value="UniProtKB-KW"/>
</dbReference>
<keyword evidence="1" id="KW-0547">Nucleotide-binding</keyword>
<evidence type="ECO:0000259" key="5">
    <source>
        <dbReference type="Pfam" id="PF13361"/>
    </source>
</evidence>
<dbReference type="KEGG" id="nwl:NWFMUON74_61650"/>
<name>A0A7G1KW37_9NOCA</name>
<evidence type="ECO:0000256" key="3">
    <source>
        <dbReference type="ARBA" id="ARBA00022806"/>
    </source>
</evidence>
<dbReference type="GO" id="GO:0000724">
    <property type="term" value="P:double-strand break repair via homologous recombination"/>
    <property type="evidence" value="ECO:0007669"/>
    <property type="project" value="TreeGrafter"/>
</dbReference>
<sequence>MASLVQDQHQAQQIAVGDSAQQLYAWRGAVDALDTWPADRRLYLSQSWRFGPKVAEEANKWLSLLPTSLRLAGNPNLASEITELAAPNAILCRTNAAAMGKVMAFLAGGARVALVGGGAAIKRLAEAAQDLKDGRRTSHPELFLFNSWGEVQDFAGEPSGRDLKPLVDLIDTHGVEEIIRAADSLSEERRADVIVSTAHKSKGREWDDVLIADDFPEPERDEDGEWKTVDDADAMLAYVSVTRARLRLDRGGLGWIDAYLS</sequence>
<keyword evidence="4" id="KW-0067">ATP-binding</keyword>
<organism evidence="6 7">
    <name type="scientific">Nocardia wallacei</name>
    <dbReference type="NCBI Taxonomy" id="480035"/>
    <lineage>
        <taxon>Bacteria</taxon>
        <taxon>Bacillati</taxon>
        <taxon>Actinomycetota</taxon>
        <taxon>Actinomycetes</taxon>
        <taxon>Mycobacteriales</taxon>
        <taxon>Nocardiaceae</taxon>
        <taxon>Nocardia</taxon>
    </lineage>
</organism>
<dbReference type="AlphaFoldDB" id="A0A7G1KW37"/>
<evidence type="ECO:0000256" key="4">
    <source>
        <dbReference type="ARBA" id="ARBA00022840"/>
    </source>
</evidence>
<dbReference type="InterPro" id="IPR027417">
    <property type="entry name" value="P-loop_NTPase"/>
</dbReference>
<dbReference type="GO" id="GO:0005524">
    <property type="term" value="F:ATP binding"/>
    <property type="evidence" value="ECO:0007669"/>
    <property type="project" value="UniProtKB-KW"/>
</dbReference>
<dbReference type="GeneID" id="80351722"/>
<proteinExistence type="predicted"/>
<keyword evidence="3" id="KW-0347">Helicase</keyword>
<keyword evidence="7" id="KW-1185">Reference proteome</keyword>
<dbReference type="InterPro" id="IPR000212">
    <property type="entry name" value="DNA_helicase_UvrD/REP"/>
</dbReference>
<keyword evidence="2" id="KW-0378">Hydrolase</keyword>
<dbReference type="SUPFAM" id="SSF52540">
    <property type="entry name" value="P-loop containing nucleoside triphosphate hydrolases"/>
    <property type="match status" value="1"/>
</dbReference>
<dbReference type="EMBL" id="AP023396">
    <property type="protein sequence ID" value="BCK58393.1"/>
    <property type="molecule type" value="Genomic_DNA"/>
</dbReference>
<dbReference type="RefSeq" id="WP_232110682.1">
    <property type="nucleotide sequence ID" value="NZ_AP023396.1"/>
</dbReference>